<dbReference type="Gene3D" id="3.30.450.180">
    <property type="match status" value="1"/>
</dbReference>
<dbReference type="Proteomes" id="UP000677152">
    <property type="component" value="Chromosome"/>
</dbReference>
<protein>
    <submittedName>
        <fullName evidence="3">Helix-turn-helix domain-containing protein</fullName>
    </submittedName>
</protein>
<evidence type="ECO:0000256" key="1">
    <source>
        <dbReference type="SAM" id="MobiDB-lite"/>
    </source>
</evidence>
<dbReference type="PANTHER" id="PTHR35010:SF2">
    <property type="entry name" value="BLL4672 PROTEIN"/>
    <property type="match status" value="1"/>
</dbReference>
<dbReference type="Pfam" id="PF17765">
    <property type="entry name" value="MLTR_LBD"/>
    <property type="match status" value="1"/>
</dbReference>
<evidence type="ECO:0000259" key="2">
    <source>
        <dbReference type="PROSITE" id="PS50943"/>
    </source>
</evidence>
<dbReference type="Pfam" id="PF13560">
    <property type="entry name" value="HTH_31"/>
    <property type="match status" value="1"/>
</dbReference>
<name>A0AA45R755_9PSEU</name>
<dbReference type="SMART" id="SM00530">
    <property type="entry name" value="HTH_XRE"/>
    <property type="match status" value="1"/>
</dbReference>
<dbReference type="GO" id="GO:0003677">
    <property type="term" value="F:DNA binding"/>
    <property type="evidence" value="ECO:0007669"/>
    <property type="project" value="InterPro"/>
</dbReference>
<dbReference type="Gene3D" id="1.10.260.40">
    <property type="entry name" value="lambda repressor-like DNA-binding domains"/>
    <property type="match status" value="1"/>
</dbReference>
<dbReference type="CDD" id="cd00093">
    <property type="entry name" value="HTH_XRE"/>
    <property type="match status" value="1"/>
</dbReference>
<dbReference type="SUPFAM" id="SSF47413">
    <property type="entry name" value="lambda repressor-like DNA-binding domains"/>
    <property type="match status" value="1"/>
</dbReference>
<dbReference type="PROSITE" id="PS50943">
    <property type="entry name" value="HTH_CROC1"/>
    <property type="match status" value="1"/>
</dbReference>
<proteinExistence type="predicted"/>
<organism evidence="3 4">
    <name type="scientific">Actinosynnema pretiosum subsp. pretiosum</name>
    <dbReference type="NCBI Taxonomy" id="103721"/>
    <lineage>
        <taxon>Bacteria</taxon>
        <taxon>Bacillati</taxon>
        <taxon>Actinomycetota</taxon>
        <taxon>Actinomycetes</taxon>
        <taxon>Pseudonocardiales</taxon>
        <taxon>Pseudonocardiaceae</taxon>
        <taxon>Actinosynnema</taxon>
    </lineage>
</organism>
<dbReference type="InterPro" id="IPR041413">
    <property type="entry name" value="MLTR_LBD"/>
</dbReference>
<gene>
    <name evidence="3" type="ORF">KCV87_04335</name>
</gene>
<reference evidence="3" key="1">
    <citation type="submission" date="2021-04" db="EMBL/GenBank/DDBJ databases">
        <title>Genomic sequence of Actinosynnema pretiosum subsp. pretiosum ATCC 31280 (C-14919).</title>
        <authorList>
            <person name="Bai L."/>
            <person name="Wang X."/>
            <person name="Xiao Y."/>
        </authorList>
    </citation>
    <scope>NUCLEOTIDE SEQUENCE</scope>
    <source>
        <strain evidence="3">ATCC 31280</strain>
    </source>
</reference>
<evidence type="ECO:0000313" key="3">
    <source>
        <dbReference type="EMBL" id="QUF07742.1"/>
    </source>
</evidence>
<feature type="region of interest" description="Disordered" evidence="1">
    <location>
        <begin position="313"/>
        <end position="337"/>
    </location>
</feature>
<feature type="domain" description="HTH cro/C1-type" evidence="2">
    <location>
        <begin position="53"/>
        <end position="108"/>
    </location>
</feature>
<dbReference type="InterPro" id="IPR001387">
    <property type="entry name" value="Cro/C1-type_HTH"/>
</dbReference>
<dbReference type="InterPro" id="IPR010982">
    <property type="entry name" value="Lambda_DNA-bd_dom_sf"/>
</dbReference>
<evidence type="ECO:0000313" key="4">
    <source>
        <dbReference type="Proteomes" id="UP000677152"/>
    </source>
</evidence>
<dbReference type="EMBL" id="CP073249">
    <property type="protein sequence ID" value="QUF07742.1"/>
    <property type="molecule type" value="Genomic_DNA"/>
</dbReference>
<dbReference type="AlphaFoldDB" id="A0AA45R755"/>
<dbReference type="PANTHER" id="PTHR35010">
    <property type="entry name" value="BLL4672 PROTEIN-RELATED"/>
    <property type="match status" value="1"/>
</dbReference>
<accession>A0AA45R755</accession>
<sequence>MPPGPPDPGTARTCQAAHLTPTLNLVDTRSEIRAFLSTRRARLTPAAAGLPTFKDKRRVPGLRREEVALLAGVSADYYTRLERGNLSGASDGVLESLSRALHLNDSERTHLFNLARATTKRPHPSPHVRQGVQHLLSTITTPAWIRNARQDYLAGNQEAETLLSPMLTSQQTTPVNKANFVFLNPTAPEFFTNWHQVATGTVALLRAAAARTPTDRSLTDLITELSTHSPSFRRYWSDHDVTQHCNAITTFHHPVAGPLELGTELLELPRDPGLTLVVYTAEPHSPTAEALSLLARWRDAHPAVRTFSDQVLAPNAPDRDTQESTPHFTCPSLISPK</sequence>